<feature type="transmembrane region" description="Helical" evidence="7">
    <location>
        <begin position="310"/>
        <end position="332"/>
    </location>
</feature>
<sequence>MLKYIGSRLIQIAILLVIFVAIVFFLLHAMPGGIKSILITNPKLTPQAQEAIVKAFGLNQPLWLQFVDYMKNVFTLNLGISFSYYPTPVWNIIAERLPRTLLLFTVATLIAFFVGFSSGKSLAWNRGKTSEYISTVVGIVTYTIFTPLLIFIMIWFFGSYLGIFPLNQFLNPDLWIHTNLNAQTVFLYILLTMLIIGAVMLVSYLVALRFSHKVGTRKLVFYISTVIVVLLSLFFWWISPIGIYGADILWHMILPVMVVTIISYAGNMLVMRDSMLETIKEDFITTARAKGLPDKVIRDKHAARTAMLPVITNFVLSMGFVVSGGVITESLFSWPGMGMTLLYSVLAKDYPLAAGALIFTGIFVLFAHLVVDIVYAFLDPRIRY</sequence>
<evidence type="ECO:0000256" key="1">
    <source>
        <dbReference type="ARBA" id="ARBA00004651"/>
    </source>
</evidence>
<evidence type="ECO:0000256" key="6">
    <source>
        <dbReference type="ARBA" id="ARBA00023136"/>
    </source>
</evidence>
<feature type="transmembrane region" description="Helical" evidence="7">
    <location>
        <begin position="185"/>
        <end position="207"/>
    </location>
</feature>
<reference evidence="9" key="1">
    <citation type="journal article" date="2020" name="mSystems">
        <title>Genome- and Community-Level Interaction Insights into Carbon Utilization and Element Cycling Functions of Hydrothermarchaeota in Hydrothermal Sediment.</title>
        <authorList>
            <person name="Zhou Z."/>
            <person name="Liu Y."/>
            <person name="Xu W."/>
            <person name="Pan J."/>
            <person name="Luo Z.H."/>
            <person name="Li M."/>
        </authorList>
    </citation>
    <scope>NUCLEOTIDE SEQUENCE [LARGE SCALE GENOMIC DNA]</scope>
    <source>
        <strain evidence="9">SpSt-966</strain>
    </source>
</reference>
<dbReference type="Pfam" id="PF00528">
    <property type="entry name" value="BPD_transp_1"/>
    <property type="match status" value="1"/>
</dbReference>
<feature type="transmembrane region" description="Helical" evidence="7">
    <location>
        <begin position="12"/>
        <end position="30"/>
    </location>
</feature>
<evidence type="ECO:0000256" key="4">
    <source>
        <dbReference type="ARBA" id="ARBA00022692"/>
    </source>
</evidence>
<evidence type="ECO:0000256" key="3">
    <source>
        <dbReference type="ARBA" id="ARBA00022475"/>
    </source>
</evidence>
<comment type="caution">
    <text evidence="9">The sequence shown here is derived from an EMBL/GenBank/DDBJ whole genome shotgun (WGS) entry which is preliminary data.</text>
</comment>
<dbReference type="GO" id="GO:0055085">
    <property type="term" value="P:transmembrane transport"/>
    <property type="evidence" value="ECO:0007669"/>
    <property type="project" value="InterPro"/>
</dbReference>
<protein>
    <submittedName>
        <fullName evidence="9">ABC transporter permease</fullName>
    </submittedName>
</protein>
<comment type="subcellular location">
    <subcellularLocation>
        <location evidence="1 7">Cell membrane</location>
        <topology evidence="1 7">Multi-pass membrane protein</topology>
    </subcellularLocation>
</comment>
<dbReference type="PANTHER" id="PTHR43163:SF9">
    <property type="entry name" value="ABC TRANSPORTER PERMEASE PROTEIN"/>
    <property type="match status" value="1"/>
</dbReference>
<feature type="transmembrane region" description="Helical" evidence="7">
    <location>
        <begin position="352"/>
        <end position="378"/>
    </location>
</feature>
<dbReference type="PANTHER" id="PTHR43163">
    <property type="entry name" value="DIPEPTIDE TRANSPORT SYSTEM PERMEASE PROTEIN DPPB-RELATED"/>
    <property type="match status" value="1"/>
</dbReference>
<feature type="domain" description="ABC transmembrane type-1" evidence="8">
    <location>
        <begin position="97"/>
        <end position="375"/>
    </location>
</feature>
<dbReference type="AlphaFoldDB" id="A0A7V3RDE4"/>
<name>A0A7V3RDE4_9BACT</name>
<dbReference type="GO" id="GO:0005886">
    <property type="term" value="C:plasma membrane"/>
    <property type="evidence" value="ECO:0007669"/>
    <property type="project" value="UniProtKB-SubCell"/>
</dbReference>
<keyword evidence="2 7" id="KW-0813">Transport</keyword>
<keyword evidence="5 7" id="KW-1133">Transmembrane helix</keyword>
<accession>A0A7V3RDE4</accession>
<keyword evidence="3" id="KW-1003">Cell membrane</keyword>
<dbReference type="InterPro" id="IPR035906">
    <property type="entry name" value="MetI-like_sf"/>
</dbReference>
<evidence type="ECO:0000256" key="2">
    <source>
        <dbReference type="ARBA" id="ARBA00022448"/>
    </source>
</evidence>
<gene>
    <name evidence="9" type="ORF">ENX73_00390</name>
</gene>
<feature type="transmembrane region" description="Helical" evidence="7">
    <location>
        <begin position="219"/>
        <end position="238"/>
    </location>
</feature>
<evidence type="ECO:0000313" key="9">
    <source>
        <dbReference type="EMBL" id="HGE74570.1"/>
    </source>
</evidence>
<dbReference type="Gene3D" id="1.10.3720.10">
    <property type="entry name" value="MetI-like"/>
    <property type="match status" value="1"/>
</dbReference>
<feature type="transmembrane region" description="Helical" evidence="7">
    <location>
        <begin position="100"/>
        <end position="118"/>
    </location>
</feature>
<keyword evidence="6 7" id="KW-0472">Membrane</keyword>
<dbReference type="InterPro" id="IPR000515">
    <property type="entry name" value="MetI-like"/>
</dbReference>
<feature type="transmembrane region" description="Helical" evidence="7">
    <location>
        <begin position="250"/>
        <end position="270"/>
    </location>
</feature>
<evidence type="ECO:0000256" key="5">
    <source>
        <dbReference type="ARBA" id="ARBA00022989"/>
    </source>
</evidence>
<dbReference type="Pfam" id="PF19300">
    <property type="entry name" value="BPD_transp_1_N"/>
    <property type="match status" value="1"/>
</dbReference>
<evidence type="ECO:0000256" key="7">
    <source>
        <dbReference type="RuleBase" id="RU363032"/>
    </source>
</evidence>
<comment type="similarity">
    <text evidence="7">Belongs to the binding-protein-dependent transport system permease family.</text>
</comment>
<organism evidence="9">
    <name type="scientific">Mesoaciditoga lauensis</name>
    <dbReference type="NCBI Taxonomy" id="1495039"/>
    <lineage>
        <taxon>Bacteria</taxon>
        <taxon>Thermotogati</taxon>
        <taxon>Thermotogota</taxon>
        <taxon>Thermotogae</taxon>
        <taxon>Mesoaciditogales</taxon>
        <taxon>Mesoaciditogaceae</taxon>
        <taxon>Mesoaciditoga</taxon>
    </lineage>
</organism>
<keyword evidence="4 7" id="KW-0812">Transmembrane</keyword>
<dbReference type="EMBL" id="DTPE01000015">
    <property type="protein sequence ID" value="HGE74570.1"/>
    <property type="molecule type" value="Genomic_DNA"/>
</dbReference>
<dbReference type="InterPro" id="IPR045621">
    <property type="entry name" value="BPD_transp_1_N"/>
</dbReference>
<dbReference type="PROSITE" id="PS50928">
    <property type="entry name" value="ABC_TM1"/>
    <property type="match status" value="1"/>
</dbReference>
<proteinExistence type="inferred from homology"/>
<feature type="transmembrane region" description="Helical" evidence="7">
    <location>
        <begin position="139"/>
        <end position="165"/>
    </location>
</feature>
<evidence type="ECO:0000259" key="8">
    <source>
        <dbReference type="PROSITE" id="PS50928"/>
    </source>
</evidence>